<keyword evidence="2" id="KW-1185">Reference proteome</keyword>
<dbReference type="EMBL" id="LJGZ01000005">
    <property type="protein sequence ID" value="OEV22076.1"/>
    <property type="molecule type" value="Genomic_DNA"/>
</dbReference>
<accession>A0A1E7M118</accession>
<comment type="caution">
    <text evidence="1">The sequence shown here is derived from an EMBL/GenBank/DDBJ whole genome shotgun (WGS) entry which is preliminary data.</text>
</comment>
<organism evidence="1 2">
    <name type="scientific">Streptomyces nanshensis</name>
    <dbReference type="NCBI Taxonomy" id="518642"/>
    <lineage>
        <taxon>Bacteria</taxon>
        <taxon>Bacillati</taxon>
        <taxon>Actinomycetota</taxon>
        <taxon>Actinomycetes</taxon>
        <taxon>Kitasatosporales</taxon>
        <taxon>Streptomycetaceae</taxon>
        <taxon>Streptomyces</taxon>
    </lineage>
</organism>
<reference evidence="1 2" key="1">
    <citation type="journal article" date="2016" name="Front. Microbiol.">
        <title>Comparative Genomics Analysis of Streptomyces Species Reveals Their Adaptation to the Marine Environment and Their Diversity at the Genomic Level.</title>
        <authorList>
            <person name="Tian X."/>
            <person name="Zhang Z."/>
            <person name="Yang T."/>
            <person name="Chen M."/>
            <person name="Li J."/>
            <person name="Chen F."/>
            <person name="Yang J."/>
            <person name="Li W."/>
            <person name="Zhang B."/>
            <person name="Zhang Z."/>
            <person name="Wu J."/>
            <person name="Zhang C."/>
            <person name="Long L."/>
            <person name="Xiao J."/>
        </authorList>
    </citation>
    <scope>NUCLEOTIDE SEQUENCE [LARGE SCALE GENOMIC DNA]</scope>
    <source>
        <strain evidence="1 2">SCSIO M10372</strain>
    </source>
</reference>
<dbReference type="AlphaFoldDB" id="A0A1E7M118"/>
<sequence length="359" mass="39974">MTVSIQGMSRLPPHRVFLAGIRCGVQFLLAPSLMADVCGEQLRRVESRCKFGAMDGNQAITSGEGTAADLVADALALGVKASPRMVTSWVEDGMLASPEPRKTSAHGSDPRVFSPEQRELFTRLLEARERSPLGRIPQRSLIRVVLYLWLIDDTIVPTPQARRAWRTHARAAGRTNAVRRSENVRAVVEQLAHPSATLKQRRTAHLVLEEGERTGQIDIDRLTSVLTELYSPWPTQPGMPRIERALPGPFGPVSVQHHIAMWRARQLTVRRLRHEEIDETELDRVRAVYRPMWADYQDRRPVMATLGTGEFAAYFAEPDTMEGRAIEAVDAFVGTLAGELGLIEAASHAAETARLRSVR</sequence>
<protein>
    <submittedName>
        <fullName evidence="1">Uncharacterized protein</fullName>
    </submittedName>
</protein>
<evidence type="ECO:0000313" key="2">
    <source>
        <dbReference type="Proteomes" id="UP000175971"/>
    </source>
</evidence>
<dbReference type="Proteomes" id="UP000175971">
    <property type="component" value="Unassembled WGS sequence"/>
</dbReference>
<gene>
    <name evidence="1" type="ORF">AN221_03920</name>
</gene>
<evidence type="ECO:0000313" key="1">
    <source>
        <dbReference type="EMBL" id="OEV22076.1"/>
    </source>
</evidence>
<dbReference type="PATRIC" id="fig|518642.7.peg.6210"/>
<name>A0A1E7M118_9ACTN</name>
<proteinExistence type="predicted"/>